<sequence length="100" mass="11765">KLEEITNISKDNIIDENMNNINDSKVKNNIIDKKVKNNKIIKKNKLEEITNKNTYNMNNSKIDTYKCVDVNELIVYSDNEYNSLSTDEMIFDGFIIKERK</sequence>
<dbReference type="InParanoid" id="S7W7V3"/>
<comment type="caution">
    <text evidence="1">The sequence shown here is derived from an EMBL/GenBank/DDBJ whole genome shotgun (WGS) entry which is preliminary data.</text>
</comment>
<accession>S7W7V3</accession>
<proteinExistence type="predicted"/>
<evidence type="ECO:0000313" key="1">
    <source>
        <dbReference type="EMBL" id="EPR77792.1"/>
    </source>
</evidence>
<protein>
    <submittedName>
        <fullName evidence="1">Uncharacterized protein</fullName>
    </submittedName>
</protein>
<feature type="non-terminal residue" evidence="1">
    <location>
        <position position="1"/>
    </location>
</feature>
<dbReference type="HOGENOM" id="CLU_2312976_0_0_1"/>
<dbReference type="VEuPathDB" id="MicrosporidiaDB:SLOPH_678"/>
<keyword evidence="2" id="KW-1185">Reference proteome</keyword>
<reference evidence="2" key="1">
    <citation type="journal article" date="2013" name="PLoS Genet.">
        <title>The genome of Spraguea lophii and the basis of host-microsporidian interactions.</title>
        <authorList>
            <person name="Campbell S.E."/>
            <person name="Williams T.A."/>
            <person name="Yousuf A."/>
            <person name="Soanes D.M."/>
            <person name="Paszkiewicz K.H."/>
            <person name="Williams B.A.P."/>
        </authorList>
    </citation>
    <scope>NUCLEOTIDE SEQUENCE [LARGE SCALE GENOMIC DNA]</scope>
    <source>
        <strain evidence="2">42_110</strain>
    </source>
</reference>
<evidence type="ECO:0000313" key="2">
    <source>
        <dbReference type="Proteomes" id="UP000014978"/>
    </source>
</evidence>
<gene>
    <name evidence="1" type="ORF">SLOPH_678</name>
</gene>
<name>S7W7V3_SPRLO</name>
<dbReference type="EMBL" id="ATCN01001277">
    <property type="protein sequence ID" value="EPR77792.1"/>
    <property type="molecule type" value="Genomic_DNA"/>
</dbReference>
<dbReference type="Proteomes" id="UP000014978">
    <property type="component" value="Unassembled WGS sequence"/>
</dbReference>
<dbReference type="AlphaFoldDB" id="S7W7V3"/>
<organism evidence="1 2">
    <name type="scientific">Spraguea lophii (strain 42_110)</name>
    <name type="common">Microsporidian parasite</name>
    <dbReference type="NCBI Taxonomy" id="1358809"/>
    <lineage>
        <taxon>Eukaryota</taxon>
        <taxon>Fungi</taxon>
        <taxon>Fungi incertae sedis</taxon>
        <taxon>Microsporidia</taxon>
        <taxon>Spragueidae</taxon>
        <taxon>Spraguea</taxon>
    </lineage>
</organism>